<accession>A0A1H3UMN0</accession>
<organism evidence="1 2">
    <name type="scientific">Evansella caseinilytica</name>
    <dbReference type="NCBI Taxonomy" id="1503961"/>
    <lineage>
        <taxon>Bacteria</taxon>
        <taxon>Bacillati</taxon>
        <taxon>Bacillota</taxon>
        <taxon>Bacilli</taxon>
        <taxon>Bacillales</taxon>
        <taxon>Bacillaceae</taxon>
        <taxon>Evansella</taxon>
    </lineage>
</organism>
<name>A0A1H3UMN0_9BACI</name>
<dbReference type="Proteomes" id="UP000198935">
    <property type="component" value="Unassembled WGS sequence"/>
</dbReference>
<evidence type="ECO:0000313" key="1">
    <source>
        <dbReference type="EMBL" id="SDZ63607.1"/>
    </source>
</evidence>
<keyword evidence="2" id="KW-1185">Reference proteome</keyword>
<protein>
    <submittedName>
        <fullName evidence="1">Uncharacterized protein</fullName>
    </submittedName>
</protein>
<sequence>MFDPTIYDNLKVVVEGTIYELDFSGKIKVTNRQDIVDLATMSRKFAMRFQAPGTAASYPAANIILQAAMDDLAAEMIAGEGKQAGCRLTVELFTKVTHPEKECAEMAKRLTALWNGRPLITQKISYVYGSNEPGVNRILLDFNRKINEDQLEDIPNLIDYSFQSLRILNELERSRSET</sequence>
<dbReference type="OrthoDB" id="2964978at2"/>
<reference evidence="2" key="1">
    <citation type="submission" date="2016-10" db="EMBL/GenBank/DDBJ databases">
        <authorList>
            <person name="Varghese N."/>
            <person name="Submissions S."/>
        </authorList>
    </citation>
    <scope>NUCLEOTIDE SEQUENCE [LARGE SCALE GENOMIC DNA]</scope>
    <source>
        <strain evidence="2">SP</strain>
    </source>
</reference>
<evidence type="ECO:0000313" key="2">
    <source>
        <dbReference type="Proteomes" id="UP000198935"/>
    </source>
</evidence>
<dbReference type="AlphaFoldDB" id="A0A1H3UMN0"/>
<dbReference type="EMBL" id="FNPI01000023">
    <property type="protein sequence ID" value="SDZ63607.1"/>
    <property type="molecule type" value="Genomic_DNA"/>
</dbReference>
<proteinExistence type="predicted"/>
<dbReference type="STRING" id="1503961.SAMN05421736_12366"/>
<gene>
    <name evidence="1" type="ORF">SAMN05421736_12366</name>
</gene>